<dbReference type="PANTHER" id="PTHR12147:SF56">
    <property type="entry name" value="AMINOPEPTIDASE YDR415C-RELATED"/>
    <property type="match status" value="1"/>
</dbReference>
<evidence type="ECO:0000259" key="9">
    <source>
        <dbReference type="Pfam" id="PF04389"/>
    </source>
</evidence>
<dbReference type="KEGG" id="hfl:PUV54_05860"/>
<sequence length="546" mass="59209">MRNLILSSLVVFAGVTGAVADDTAYHSITGEDLAKHIEVLSSDAFLGRAPGGEGEEKTVSYLVDAFKKSGARGGVNGKYTQDVPLIEVTRDNDFSLSVTKAGQTKEFAAFDDFVTFDGNADGKGSIDGAKLIFAGYGITAPEYGWDDYKNADVEGAIVIVMRGEPSREGDDDYFMGRQLTPHYHQDKKYALAASHGAAGVILIHTQESAGWPWTLMQSGGAGATQSFLASTDKSELPDISIQMSEPATMALFDFAGVDYAAATAAANEQSGQLISLDAQAHTTYGGKVRRYVSHNVVAKIEGSEAPDECVIYTAHWDHVGVNKDVEGDQIFNGAVDNATGTAAMIELAEAYAMLPQPPRRSVYVVATTAEEKGLLGAKHLVREPLCAHKNIVAVLNMDTHFPFGSFDAMTIVGLDFSEIQDEFERAASRIGRVLQGDGNPEVGAFYRNDAHPFAEAGIPSIFAVGAPDMSKWSEDSPLAAKYGEYVTTKYHKPADEYDAETWDMAGIEEDTRVFFDAGLSLANSYRFPNWRYDLPFRELRDRMRAQ</sequence>
<keyword evidence="5" id="KW-0378">Hydrolase</keyword>
<evidence type="ECO:0000256" key="3">
    <source>
        <dbReference type="ARBA" id="ARBA00022723"/>
    </source>
</evidence>
<keyword evidence="2" id="KW-0645">Protease</keyword>
<keyword evidence="1" id="KW-0031">Aminopeptidase</keyword>
<keyword evidence="4 7" id="KW-0732">Signal</keyword>
<dbReference type="PANTHER" id="PTHR12147">
    <property type="entry name" value="METALLOPEPTIDASE M28 FAMILY MEMBER"/>
    <property type="match status" value="1"/>
</dbReference>
<evidence type="ECO:0000313" key="11">
    <source>
        <dbReference type="Proteomes" id="UP001214043"/>
    </source>
</evidence>
<dbReference type="InterPro" id="IPR045175">
    <property type="entry name" value="M28_fam"/>
</dbReference>
<evidence type="ECO:0000256" key="6">
    <source>
        <dbReference type="ARBA" id="ARBA00022833"/>
    </source>
</evidence>
<feature type="signal peptide" evidence="7">
    <location>
        <begin position="1"/>
        <end position="20"/>
    </location>
</feature>
<dbReference type="Gene3D" id="3.50.30.30">
    <property type="match status" value="1"/>
</dbReference>
<feature type="chain" id="PRO_5042208220" evidence="7">
    <location>
        <begin position="21"/>
        <end position="546"/>
    </location>
</feature>
<evidence type="ECO:0000256" key="4">
    <source>
        <dbReference type="ARBA" id="ARBA00022729"/>
    </source>
</evidence>
<protein>
    <submittedName>
        <fullName evidence="10">M20/M25/M40 family metallo-hydrolase</fullName>
    </submittedName>
</protein>
<dbReference type="SUPFAM" id="SSF52025">
    <property type="entry name" value="PA domain"/>
    <property type="match status" value="1"/>
</dbReference>
<dbReference type="InterPro" id="IPR003137">
    <property type="entry name" value="PA_domain"/>
</dbReference>
<keyword evidence="3" id="KW-0479">Metal-binding</keyword>
<keyword evidence="6" id="KW-0862">Zinc</keyword>
<evidence type="ECO:0000313" key="10">
    <source>
        <dbReference type="EMBL" id="WDI32720.1"/>
    </source>
</evidence>
<dbReference type="GO" id="GO:0008235">
    <property type="term" value="F:metalloexopeptidase activity"/>
    <property type="evidence" value="ECO:0007669"/>
    <property type="project" value="InterPro"/>
</dbReference>
<feature type="domain" description="PA" evidence="8">
    <location>
        <begin position="146"/>
        <end position="243"/>
    </location>
</feature>
<feature type="domain" description="Peptidase M28" evidence="9">
    <location>
        <begin position="295"/>
        <end position="505"/>
    </location>
</feature>
<dbReference type="InterPro" id="IPR046450">
    <property type="entry name" value="PA_dom_sf"/>
</dbReference>
<dbReference type="InterPro" id="IPR007484">
    <property type="entry name" value="Peptidase_M28"/>
</dbReference>
<accession>A0AAE9ZFA2</accession>
<dbReference type="GO" id="GO:0004177">
    <property type="term" value="F:aminopeptidase activity"/>
    <property type="evidence" value="ECO:0007669"/>
    <property type="project" value="UniProtKB-KW"/>
</dbReference>
<dbReference type="Pfam" id="PF04389">
    <property type="entry name" value="Peptidase_M28"/>
    <property type="match status" value="1"/>
</dbReference>
<proteinExistence type="predicted"/>
<evidence type="ECO:0000256" key="7">
    <source>
        <dbReference type="SAM" id="SignalP"/>
    </source>
</evidence>
<evidence type="ECO:0000256" key="1">
    <source>
        <dbReference type="ARBA" id="ARBA00022438"/>
    </source>
</evidence>
<dbReference type="Pfam" id="PF02225">
    <property type="entry name" value="PA"/>
    <property type="match status" value="1"/>
</dbReference>
<evidence type="ECO:0000256" key="2">
    <source>
        <dbReference type="ARBA" id="ARBA00022670"/>
    </source>
</evidence>
<dbReference type="EMBL" id="CP118166">
    <property type="protein sequence ID" value="WDI32720.1"/>
    <property type="molecule type" value="Genomic_DNA"/>
</dbReference>
<reference evidence="10" key="1">
    <citation type="submission" date="2023-02" db="EMBL/GenBank/DDBJ databases">
        <title>Genome sequence of Hyphococcus flavus.</title>
        <authorList>
            <person name="Rong J.-C."/>
            <person name="Zhao Q."/>
            <person name="Yi M."/>
            <person name="Wu J.-Y."/>
        </authorList>
    </citation>
    <scope>NUCLEOTIDE SEQUENCE</scope>
    <source>
        <strain evidence="10">MCCC 1K03223</strain>
    </source>
</reference>
<dbReference type="GO" id="GO:0046872">
    <property type="term" value="F:metal ion binding"/>
    <property type="evidence" value="ECO:0007669"/>
    <property type="project" value="UniProtKB-KW"/>
</dbReference>
<dbReference type="RefSeq" id="WP_274494659.1">
    <property type="nucleotide sequence ID" value="NZ_CP118166.1"/>
</dbReference>
<gene>
    <name evidence="10" type="ORF">PUV54_05860</name>
</gene>
<dbReference type="Proteomes" id="UP001214043">
    <property type="component" value="Chromosome"/>
</dbReference>
<dbReference type="Gene3D" id="3.40.630.10">
    <property type="entry name" value="Zn peptidases"/>
    <property type="match status" value="1"/>
</dbReference>
<dbReference type="AlphaFoldDB" id="A0AAE9ZFA2"/>
<evidence type="ECO:0000259" key="8">
    <source>
        <dbReference type="Pfam" id="PF02225"/>
    </source>
</evidence>
<evidence type="ECO:0000256" key="5">
    <source>
        <dbReference type="ARBA" id="ARBA00022801"/>
    </source>
</evidence>
<keyword evidence="11" id="KW-1185">Reference proteome</keyword>
<organism evidence="10 11">
    <name type="scientific">Hyphococcus flavus</name>
    <dbReference type="NCBI Taxonomy" id="1866326"/>
    <lineage>
        <taxon>Bacteria</taxon>
        <taxon>Pseudomonadati</taxon>
        <taxon>Pseudomonadota</taxon>
        <taxon>Alphaproteobacteria</taxon>
        <taxon>Parvularculales</taxon>
        <taxon>Parvularculaceae</taxon>
        <taxon>Hyphococcus</taxon>
    </lineage>
</organism>
<dbReference type="SUPFAM" id="SSF53187">
    <property type="entry name" value="Zn-dependent exopeptidases"/>
    <property type="match status" value="1"/>
</dbReference>
<name>A0AAE9ZFA2_9PROT</name>
<dbReference type="GO" id="GO:0006508">
    <property type="term" value="P:proteolysis"/>
    <property type="evidence" value="ECO:0007669"/>
    <property type="project" value="UniProtKB-KW"/>
</dbReference>